<proteinExistence type="inferred from homology"/>
<comment type="catalytic activity">
    <reaction evidence="4">
        <text>glycyl-tRNA(Ala) + H2O = tRNA(Ala) + glycine + H(+)</text>
        <dbReference type="Rhea" id="RHEA:53744"/>
        <dbReference type="Rhea" id="RHEA-COMP:9657"/>
        <dbReference type="Rhea" id="RHEA-COMP:13640"/>
        <dbReference type="ChEBI" id="CHEBI:15377"/>
        <dbReference type="ChEBI" id="CHEBI:15378"/>
        <dbReference type="ChEBI" id="CHEBI:57305"/>
        <dbReference type="ChEBI" id="CHEBI:78442"/>
        <dbReference type="ChEBI" id="CHEBI:78522"/>
        <dbReference type="EC" id="3.1.1.96"/>
    </reaction>
</comment>
<sequence>MLGIVVSRADSASVHVGEHLLDLADWSAIEDGSRPDAEGGGTVYRLPDVELREFGALHLDLDRADEAFDDPDLLVFASRHSGDTGPLLTAHHTGNFGPATYGGRDGAFARACPNTHARVLDAFREHAPEGYEVGMECTHHGPTAIDVPSMFVELGSDEGQWTDPDGARAVARSILDLRGVAPDRERTLVGFGGGHYAPRFERIVRKTDWAVGHLAADWALEAMGDPGESRGVIRRAIERSGATRALVDGDRPALERVVEGLGCRVVSETWARETTGVPLDLVERLEAEVATVEAGLRFGDRTDVDAAETEVVDLPDALLAAANGIDREGVLAAVRARSAAVATEEGGTLLAGRAVVPAPADREALIEVLIDALRGKYDAVEREGGEVIARETAFDPGLAREAGVPEGPKFGRLASGRAVTVDGETVDPSAVRRERERRFPLA</sequence>
<evidence type="ECO:0000256" key="1">
    <source>
        <dbReference type="ARBA" id="ARBA00022723"/>
    </source>
</evidence>
<evidence type="ECO:0000313" key="6">
    <source>
        <dbReference type="Proteomes" id="UP001596547"/>
    </source>
</evidence>
<protein>
    <recommendedName>
        <fullName evidence="4">D-aminoacyl-tRNA deacylase</fullName>
        <ecNumber evidence="4">3.1.1.96</ecNumber>
    </recommendedName>
</protein>
<dbReference type="PANTHER" id="PTHR34667:SF1">
    <property type="entry name" value="D-AMINOACYL-TRNA DEACYLASE"/>
    <property type="match status" value="1"/>
</dbReference>
<dbReference type="PANTHER" id="PTHR34667">
    <property type="entry name" value="D-AMINOACYL-TRNA DEACYLASE"/>
    <property type="match status" value="1"/>
</dbReference>
<dbReference type="Proteomes" id="UP001596547">
    <property type="component" value="Unassembled WGS sequence"/>
</dbReference>
<dbReference type="NCBIfam" id="NF011435">
    <property type="entry name" value="PRK14866.1-1"/>
    <property type="match status" value="1"/>
</dbReference>
<evidence type="ECO:0000313" key="5">
    <source>
        <dbReference type="EMBL" id="MFC7317879.1"/>
    </source>
</evidence>
<evidence type="ECO:0000256" key="4">
    <source>
        <dbReference type="HAMAP-Rule" id="MF_00562"/>
    </source>
</evidence>
<dbReference type="EMBL" id="JBHTBF010000002">
    <property type="protein sequence ID" value="MFC7317879.1"/>
    <property type="molecule type" value="Genomic_DNA"/>
</dbReference>
<evidence type="ECO:0000256" key="2">
    <source>
        <dbReference type="ARBA" id="ARBA00022801"/>
    </source>
</evidence>
<gene>
    <name evidence="4" type="primary">dtdA</name>
    <name evidence="5" type="ORF">ACFQPE_13920</name>
</gene>
<dbReference type="Gene3D" id="3.40.630.50">
    <property type="entry name" value="AF0625-like"/>
    <property type="match status" value="1"/>
</dbReference>
<comment type="subunit">
    <text evidence="4">Monomer.</text>
</comment>
<dbReference type="InterPro" id="IPR007508">
    <property type="entry name" value="DtdA"/>
</dbReference>
<comment type="similarity">
    <text evidence="4">Belongs to the DtdA deacylase family.</text>
</comment>
<keyword evidence="3 4" id="KW-0862">Zinc</keyword>
<evidence type="ECO:0000256" key="3">
    <source>
        <dbReference type="ARBA" id="ARBA00022833"/>
    </source>
</evidence>
<organism evidence="5 6">
    <name type="scientific">Halomarina halobia</name>
    <dbReference type="NCBI Taxonomy" id="3033386"/>
    <lineage>
        <taxon>Archaea</taxon>
        <taxon>Methanobacteriati</taxon>
        <taxon>Methanobacteriota</taxon>
        <taxon>Stenosarchaea group</taxon>
        <taxon>Halobacteria</taxon>
        <taxon>Halobacteriales</taxon>
        <taxon>Natronomonadaceae</taxon>
        <taxon>Halomarina</taxon>
    </lineage>
</organism>
<dbReference type="Pfam" id="PF04414">
    <property type="entry name" value="tRNA_deacylase"/>
    <property type="match status" value="1"/>
</dbReference>
<dbReference type="GO" id="GO:0051499">
    <property type="term" value="F:D-aminoacyl-tRNA deacylase activity"/>
    <property type="evidence" value="ECO:0007669"/>
    <property type="project" value="UniProtKB-UniRule"/>
</dbReference>
<accession>A0ABD6ABC3</accession>
<keyword evidence="2 4" id="KW-0378">Hydrolase</keyword>
<dbReference type="InterPro" id="IPR018033">
    <property type="entry name" value="Deacylase_DtdA_archaea"/>
</dbReference>
<keyword evidence="6" id="KW-1185">Reference proteome</keyword>
<dbReference type="GeneID" id="79315438"/>
<comment type="caution">
    <text evidence="5">The sequence shown here is derived from an EMBL/GenBank/DDBJ whole genome shotgun (WGS) entry which is preliminary data.</text>
</comment>
<comment type="cofactor">
    <cofactor evidence="4">
        <name>Zn(2+)</name>
        <dbReference type="ChEBI" id="CHEBI:29105"/>
    </cofactor>
    <text evidence="4">Binds 2 Zn(2+) ions per subunit.</text>
</comment>
<comment type="function">
    <text evidence="4">D-aminoacyl-tRNA deacylase with broad substrate specificity. By recycling D-aminoacyl-tRNA to D-amino acids and free tRNA molecules, this enzyme counteracts the toxicity associated with the formation of D-aminoacyl-tRNA entities in vivo.</text>
</comment>
<dbReference type="AlphaFoldDB" id="A0ABD6ABC3"/>
<keyword evidence="1 4" id="KW-0479">Metal-binding</keyword>
<comment type="catalytic activity">
    <reaction evidence="4">
        <text>a D-aminoacyl-tRNA + H2O = a tRNA + a D-alpha-amino acid + H(+)</text>
        <dbReference type="Rhea" id="RHEA:13953"/>
        <dbReference type="Rhea" id="RHEA-COMP:10123"/>
        <dbReference type="Rhea" id="RHEA-COMP:10124"/>
        <dbReference type="ChEBI" id="CHEBI:15377"/>
        <dbReference type="ChEBI" id="CHEBI:15378"/>
        <dbReference type="ChEBI" id="CHEBI:59871"/>
        <dbReference type="ChEBI" id="CHEBI:78442"/>
        <dbReference type="ChEBI" id="CHEBI:79333"/>
        <dbReference type="EC" id="3.1.1.96"/>
    </reaction>
</comment>
<dbReference type="EC" id="3.1.1.96" evidence="4"/>
<dbReference type="GO" id="GO:0019478">
    <property type="term" value="P:D-amino acid catabolic process"/>
    <property type="evidence" value="ECO:0007669"/>
    <property type="project" value="UniProtKB-UniRule"/>
</dbReference>
<reference evidence="5 6" key="1">
    <citation type="journal article" date="2019" name="Int. J. Syst. Evol. Microbiol.">
        <title>The Global Catalogue of Microorganisms (GCM) 10K type strain sequencing project: providing services to taxonomists for standard genome sequencing and annotation.</title>
        <authorList>
            <consortium name="The Broad Institute Genomics Platform"/>
            <consortium name="The Broad Institute Genome Sequencing Center for Infectious Disease"/>
            <person name="Wu L."/>
            <person name="Ma J."/>
        </authorList>
    </citation>
    <scope>NUCLEOTIDE SEQUENCE [LARGE SCALE GENOMIC DNA]</scope>
    <source>
        <strain evidence="5 6">PSR21</strain>
    </source>
</reference>
<dbReference type="RefSeq" id="WP_276302885.1">
    <property type="nucleotide sequence ID" value="NZ_CP119992.1"/>
</dbReference>
<dbReference type="GO" id="GO:0008270">
    <property type="term" value="F:zinc ion binding"/>
    <property type="evidence" value="ECO:0007669"/>
    <property type="project" value="UniProtKB-UniRule"/>
</dbReference>
<name>A0ABD6ABC3_9EURY</name>
<dbReference type="HAMAP" id="MF_00562">
    <property type="entry name" value="Deacylase_DtdA"/>
    <property type="match status" value="1"/>
</dbReference>
<dbReference type="Gene3D" id="3.40.50.10700">
    <property type="entry name" value="AF0625-like"/>
    <property type="match status" value="1"/>
</dbReference>
<dbReference type="SUPFAM" id="SSF142535">
    <property type="entry name" value="AF0625-like"/>
    <property type="match status" value="1"/>
</dbReference>